<dbReference type="GO" id="GO:0000340">
    <property type="term" value="F:RNA 7-methylguanosine cap binding"/>
    <property type="evidence" value="ECO:0007669"/>
    <property type="project" value="TreeGrafter"/>
</dbReference>
<dbReference type="InterPro" id="IPR001040">
    <property type="entry name" value="TIF_eIF_4E"/>
</dbReference>
<keyword evidence="3" id="KW-1185">Reference proteome</keyword>
<keyword evidence="1" id="KW-0396">Initiation factor</keyword>
<dbReference type="Proteomes" id="UP000078046">
    <property type="component" value="Unassembled WGS sequence"/>
</dbReference>
<evidence type="ECO:0000256" key="1">
    <source>
        <dbReference type="RuleBase" id="RU004374"/>
    </source>
</evidence>
<evidence type="ECO:0000313" key="2">
    <source>
        <dbReference type="EMBL" id="OAF66416.1"/>
    </source>
</evidence>
<comment type="caution">
    <text evidence="2">The sequence shown here is derived from an EMBL/GenBank/DDBJ whole genome shotgun (WGS) entry which is preliminary data.</text>
</comment>
<dbReference type="InterPro" id="IPR023398">
    <property type="entry name" value="TIF_eIF4e-like"/>
</dbReference>
<name>A0A177AWQ1_9BILA</name>
<dbReference type="Gene3D" id="3.30.760.10">
    <property type="entry name" value="RNA Cap, Translation Initiation Factor Eif4e"/>
    <property type="match status" value="1"/>
</dbReference>
<proteinExistence type="inferred from homology"/>
<accession>A0A177AWQ1</accession>
<comment type="similarity">
    <text evidence="1">Belongs to the eukaryotic initiation factor 4E family.</text>
</comment>
<keyword evidence="1" id="KW-0694">RNA-binding</keyword>
<sequence length="196" mass="22928">MVMINRKCCNKECYINTNHCGWTPLPYVLSLDISVINVKKNELNRFDHLAHVTYLEDLEKLIQHIKSPIEIQKTRIVDLNLFRNGILPNFEDLNNKRGCRICISYPQTNLINTAWNETVSLFFIQDHGVKIIIFASDSFEEITDNINGIVLSIRKESFNIWLWMNKTPTNNEFSRLKYSYIFNLIGKIGVNYAPRL</sequence>
<dbReference type="EMBL" id="LWCA01000938">
    <property type="protein sequence ID" value="OAF66416.1"/>
    <property type="molecule type" value="Genomic_DNA"/>
</dbReference>
<protein>
    <submittedName>
        <fullName evidence="2">Uncharacterized protein</fullName>
    </submittedName>
</protein>
<dbReference type="OrthoDB" id="590761at2759"/>
<organism evidence="2 3">
    <name type="scientific">Intoshia linei</name>
    <dbReference type="NCBI Taxonomy" id="1819745"/>
    <lineage>
        <taxon>Eukaryota</taxon>
        <taxon>Metazoa</taxon>
        <taxon>Spiralia</taxon>
        <taxon>Lophotrochozoa</taxon>
        <taxon>Mesozoa</taxon>
        <taxon>Orthonectida</taxon>
        <taxon>Rhopaluridae</taxon>
        <taxon>Intoshia</taxon>
    </lineage>
</organism>
<reference evidence="2 3" key="1">
    <citation type="submission" date="2016-04" db="EMBL/GenBank/DDBJ databases">
        <title>The genome of Intoshia linei affirms orthonectids as highly simplified spiralians.</title>
        <authorList>
            <person name="Mikhailov K.V."/>
            <person name="Slusarev G.S."/>
            <person name="Nikitin M.A."/>
            <person name="Logacheva M.D."/>
            <person name="Penin A."/>
            <person name="Aleoshin V."/>
            <person name="Panchin Y.V."/>
        </authorList>
    </citation>
    <scope>NUCLEOTIDE SEQUENCE [LARGE SCALE GENOMIC DNA]</scope>
    <source>
        <strain evidence="2">Intl2013</strain>
        <tissue evidence="2">Whole animal</tissue>
    </source>
</reference>
<dbReference type="GO" id="GO:0016281">
    <property type="term" value="C:eukaryotic translation initiation factor 4F complex"/>
    <property type="evidence" value="ECO:0007669"/>
    <property type="project" value="TreeGrafter"/>
</dbReference>
<dbReference type="AlphaFoldDB" id="A0A177AWQ1"/>
<dbReference type="PANTHER" id="PTHR11960">
    <property type="entry name" value="EUKARYOTIC TRANSLATION INITIATION FACTOR 4E RELATED"/>
    <property type="match status" value="1"/>
</dbReference>
<dbReference type="Pfam" id="PF01652">
    <property type="entry name" value="IF4E"/>
    <property type="match status" value="1"/>
</dbReference>
<dbReference type="SUPFAM" id="SSF55418">
    <property type="entry name" value="eIF4e-like"/>
    <property type="match status" value="1"/>
</dbReference>
<keyword evidence="1" id="KW-0648">Protein biosynthesis</keyword>
<evidence type="ECO:0000313" key="3">
    <source>
        <dbReference type="Proteomes" id="UP000078046"/>
    </source>
</evidence>
<gene>
    <name evidence="2" type="ORF">A3Q56_05858</name>
</gene>
<dbReference type="PANTHER" id="PTHR11960:SF52">
    <property type="entry name" value="EUKARYOTIC TRANSLATION INITIATION FACTOR 4E FAMILY PROTEIN"/>
    <property type="match status" value="1"/>
</dbReference>
<dbReference type="GO" id="GO:0003743">
    <property type="term" value="F:translation initiation factor activity"/>
    <property type="evidence" value="ECO:0007669"/>
    <property type="project" value="UniProtKB-KW"/>
</dbReference>